<name>A0AAN7Q355_9MYRT</name>
<evidence type="ECO:0000256" key="3">
    <source>
        <dbReference type="ARBA" id="ARBA00022771"/>
    </source>
</evidence>
<dbReference type="Proteomes" id="UP001345219">
    <property type="component" value="Chromosome 15"/>
</dbReference>
<accession>A0AAN7Q355</accession>
<feature type="domain" description="FLZ-type" evidence="6">
    <location>
        <begin position="64"/>
        <end position="108"/>
    </location>
</feature>
<comment type="caution">
    <text evidence="7">The sequence shown here is derived from an EMBL/GenBank/DDBJ whole genome shotgun (WGS) entry which is preliminary data.</text>
</comment>
<organism evidence="7 8">
    <name type="scientific">Trapa incisa</name>
    <dbReference type="NCBI Taxonomy" id="236973"/>
    <lineage>
        <taxon>Eukaryota</taxon>
        <taxon>Viridiplantae</taxon>
        <taxon>Streptophyta</taxon>
        <taxon>Embryophyta</taxon>
        <taxon>Tracheophyta</taxon>
        <taxon>Spermatophyta</taxon>
        <taxon>Magnoliopsida</taxon>
        <taxon>eudicotyledons</taxon>
        <taxon>Gunneridae</taxon>
        <taxon>Pentapetalae</taxon>
        <taxon>rosids</taxon>
        <taxon>malvids</taxon>
        <taxon>Myrtales</taxon>
        <taxon>Lythraceae</taxon>
        <taxon>Trapa</taxon>
    </lineage>
</organism>
<reference evidence="7 8" key="1">
    <citation type="journal article" date="2023" name="Hortic Res">
        <title>Pangenome of water caltrop reveals structural variations and asymmetric subgenome divergence after allopolyploidization.</title>
        <authorList>
            <person name="Zhang X."/>
            <person name="Chen Y."/>
            <person name="Wang L."/>
            <person name="Yuan Y."/>
            <person name="Fang M."/>
            <person name="Shi L."/>
            <person name="Lu R."/>
            <person name="Comes H.P."/>
            <person name="Ma Y."/>
            <person name="Chen Y."/>
            <person name="Huang G."/>
            <person name="Zhou Y."/>
            <person name="Zheng Z."/>
            <person name="Qiu Y."/>
        </authorList>
    </citation>
    <scope>NUCLEOTIDE SEQUENCE [LARGE SCALE GENOMIC DNA]</scope>
    <source>
        <tissue evidence="7">Roots</tissue>
    </source>
</reference>
<evidence type="ECO:0000256" key="4">
    <source>
        <dbReference type="PROSITE-ProRule" id="PRU01131"/>
    </source>
</evidence>
<dbReference type="GO" id="GO:0008270">
    <property type="term" value="F:zinc ion binding"/>
    <property type="evidence" value="ECO:0007669"/>
    <property type="project" value="UniProtKB-KW"/>
</dbReference>
<evidence type="ECO:0000313" key="8">
    <source>
        <dbReference type="Proteomes" id="UP001345219"/>
    </source>
</evidence>
<proteinExistence type="inferred from homology"/>
<evidence type="ECO:0000256" key="2">
    <source>
        <dbReference type="ARBA" id="ARBA00022723"/>
    </source>
</evidence>
<dbReference type="InterPro" id="IPR044533">
    <property type="entry name" value="FLZ1/2/3"/>
</dbReference>
<sequence>MDSARRPLFTADVEDDDDRPCQSMETGVSSNSTAIVHLYSFSSRTRKMLYYSRPRYEEPQPPPHFLESCALCKKRLGNRRDIFMYRGDTAFCSQDCRQEQIDLDETKQKNRNLSSLRKQDQRQASTTSPSKSQGCPLRTRTVAAA</sequence>
<keyword evidence="3" id="KW-0863">Zinc-finger</keyword>
<feature type="region of interest" description="Disordered" evidence="5">
    <location>
        <begin position="1"/>
        <end position="27"/>
    </location>
</feature>
<gene>
    <name evidence="7" type="ORF">SAY87_019585</name>
</gene>
<evidence type="ECO:0000313" key="7">
    <source>
        <dbReference type="EMBL" id="KAK4758284.1"/>
    </source>
</evidence>
<evidence type="ECO:0000256" key="1">
    <source>
        <dbReference type="ARBA" id="ARBA00009374"/>
    </source>
</evidence>
<keyword evidence="3" id="KW-0862">Zinc</keyword>
<protein>
    <recommendedName>
        <fullName evidence="6">FLZ-type domain-containing protein</fullName>
    </recommendedName>
</protein>
<comment type="similarity">
    <text evidence="1">Belongs to the FLZ family.</text>
</comment>
<feature type="zinc finger region" description="FLZ-type" evidence="4">
    <location>
        <begin position="64"/>
        <end position="108"/>
    </location>
</feature>
<dbReference type="PANTHER" id="PTHR46057">
    <property type="entry name" value="FCS-LIKE ZINC FINGER 1-RELATED"/>
    <property type="match status" value="1"/>
</dbReference>
<dbReference type="AlphaFoldDB" id="A0AAN7Q355"/>
<evidence type="ECO:0000256" key="5">
    <source>
        <dbReference type="SAM" id="MobiDB-lite"/>
    </source>
</evidence>
<dbReference type="Pfam" id="PF04570">
    <property type="entry name" value="zf-FLZ"/>
    <property type="match status" value="1"/>
</dbReference>
<evidence type="ECO:0000259" key="6">
    <source>
        <dbReference type="PROSITE" id="PS51795"/>
    </source>
</evidence>
<dbReference type="InterPro" id="IPR007650">
    <property type="entry name" value="Zf-FLZ_dom"/>
</dbReference>
<dbReference type="EMBL" id="JAXIOK010000012">
    <property type="protein sequence ID" value="KAK4758284.1"/>
    <property type="molecule type" value="Genomic_DNA"/>
</dbReference>
<keyword evidence="2" id="KW-0479">Metal-binding</keyword>
<dbReference type="PANTHER" id="PTHR46057:SF9">
    <property type="entry name" value="FCS-LIKE ZINC FINGER 1"/>
    <property type="match status" value="1"/>
</dbReference>
<dbReference type="PROSITE" id="PS51795">
    <property type="entry name" value="ZF_FLZ"/>
    <property type="match status" value="1"/>
</dbReference>
<feature type="compositionally biased region" description="Polar residues" evidence="5">
    <location>
        <begin position="111"/>
        <end position="133"/>
    </location>
</feature>
<keyword evidence="8" id="KW-1185">Reference proteome</keyword>
<feature type="region of interest" description="Disordered" evidence="5">
    <location>
        <begin position="103"/>
        <end position="145"/>
    </location>
</feature>